<evidence type="ECO:0000256" key="2">
    <source>
        <dbReference type="ARBA" id="ARBA00022723"/>
    </source>
</evidence>
<keyword evidence="4" id="KW-0804">Transcription</keyword>
<comment type="subcellular location">
    <subcellularLocation>
        <location evidence="1">Nucleus</location>
    </subcellularLocation>
</comment>
<evidence type="ECO:0000256" key="1">
    <source>
        <dbReference type="ARBA" id="ARBA00004123"/>
    </source>
</evidence>
<dbReference type="GO" id="GO:0005634">
    <property type="term" value="C:nucleus"/>
    <property type="evidence" value="ECO:0007669"/>
    <property type="project" value="UniProtKB-SubCell"/>
</dbReference>
<evidence type="ECO:0000256" key="3">
    <source>
        <dbReference type="ARBA" id="ARBA00023015"/>
    </source>
</evidence>
<protein>
    <recommendedName>
        <fullName evidence="7">Xylanolytic transcriptional activator regulatory domain-containing protein</fullName>
    </recommendedName>
</protein>
<evidence type="ECO:0000259" key="7">
    <source>
        <dbReference type="SMART" id="SM00906"/>
    </source>
</evidence>
<dbReference type="CDD" id="cd12148">
    <property type="entry name" value="fungal_TF_MHR"/>
    <property type="match status" value="1"/>
</dbReference>
<dbReference type="STRING" id="1182545.A0A072PG11"/>
<reference evidence="8 9" key="1">
    <citation type="submission" date="2013-03" db="EMBL/GenBank/DDBJ databases">
        <title>The Genome Sequence of Exophiala aquamarina CBS 119918.</title>
        <authorList>
            <consortium name="The Broad Institute Genomics Platform"/>
            <person name="Cuomo C."/>
            <person name="de Hoog S."/>
            <person name="Gorbushina A."/>
            <person name="Walker B."/>
            <person name="Young S.K."/>
            <person name="Zeng Q."/>
            <person name="Gargeya S."/>
            <person name="Fitzgerald M."/>
            <person name="Haas B."/>
            <person name="Abouelleil A."/>
            <person name="Allen A.W."/>
            <person name="Alvarado L."/>
            <person name="Arachchi H.M."/>
            <person name="Berlin A.M."/>
            <person name="Chapman S.B."/>
            <person name="Gainer-Dewar J."/>
            <person name="Goldberg J."/>
            <person name="Griggs A."/>
            <person name="Gujja S."/>
            <person name="Hansen M."/>
            <person name="Howarth C."/>
            <person name="Imamovic A."/>
            <person name="Ireland A."/>
            <person name="Larimer J."/>
            <person name="McCowan C."/>
            <person name="Murphy C."/>
            <person name="Pearson M."/>
            <person name="Poon T.W."/>
            <person name="Priest M."/>
            <person name="Roberts A."/>
            <person name="Saif S."/>
            <person name="Shea T."/>
            <person name="Sisk P."/>
            <person name="Sykes S."/>
            <person name="Wortman J."/>
            <person name="Nusbaum C."/>
            <person name="Birren B."/>
        </authorList>
    </citation>
    <scope>NUCLEOTIDE SEQUENCE [LARGE SCALE GENOMIC DNA]</scope>
    <source>
        <strain evidence="8 9">CBS 119918</strain>
    </source>
</reference>
<dbReference type="Pfam" id="PF04082">
    <property type="entry name" value="Fungal_trans"/>
    <property type="match status" value="1"/>
</dbReference>
<evidence type="ECO:0000256" key="4">
    <source>
        <dbReference type="ARBA" id="ARBA00023163"/>
    </source>
</evidence>
<dbReference type="GeneID" id="25281545"/>
<dbReference type="VEuPathDB" id="FungiDB:A1O9_06628"/>
<feature type="region of interest" description="Disordered" evidence="6">
    <location>
        <begin position="410"/>
        <end position="439"/>
    </location>
</feature>
<organism evidence="8 9">
    <name type="scientific">Exophiala aquamarina CBS 119918</name>
    <dbReference type="NCBI Taxonomy" id="1182545"/>
    <lineage>
        <taxon>Eukaryota</taxon>
        <taxon>Fungi</taxon>
        <taxon>Dikarya</taxon>
        <taxon>Ascomycota</taxon>
        <taxon>Pezizomycotina</taxon>
        <taxon>Eurotiomycetes</taxon>
        <taxon>Chaetothyriomycetidae</taxon>
        <taxon>Chaetothyriales</taxon>
        <taxon>Herpotrichiellaceae</taxon>
        <taxon>Exophiala</taxon>
    </lineage>
</organism>
<keyword evidence="3" id="KW-0805">Transcription regulation</keyword>
<gene>
    <name evidence="8" type="ORF">A1O9_06628</name>
</gene>
<name>A0A072PG11_9EURO</name>
<dbReference type="RefSeq" id="XP_013261292.1">
    <property type="nucleotide sequence ID" value="XM_013405838.1"/>
</dbReference>
<dbReference type="Proteomes" id="UP000027920">
    <property type="component" value="Unassembled WGS sequence"/>
</dbReference>
<comment type="caution">
    <text evidence="8">The sequence shown here is derived from an EMBL/GenBank/DDBJ whole genome shotgun (WGS) entry which is preliminary data.</text>
</comment>
<dbReference type="GO" id="GO:0000981">
    <property type="term" value="F:DNA-binding transcription factor activity, RNA polymerase II-specific"/>
    <property type="evidence" value="ECO:0007669"/>
    <property type="project" value="InterPro"/>
</dbReference>
<dbReference type="PANTHER" id="PTHR47338:SF7">
    <property type="entry name" value="ZN(II)2CYS6 TRANSCRIPTION FACTOR (EUROFUNG)"/>
    <property type="match status" value="1"/>
</dbReference>
<dbReference type="PANTHER" id="PTHR47338">
    <property type="entry name" value="ZN(II)2CYS6 TRANSCRIPTION FACTOR (EUROFUNG)-RELATED"/>
    <property type="match status" value="1"/>
</dbReference>
<evidence type="ECO:0000256" key="5">
    <source>
        <dbReference type="ARBA" id="ARBA00023242"/>
    </source>
</evidence>
<dbReference type="HOGENOM" id="CLU_011581_2_1_1"/>
<evidence type="ECO:0000313" key="9">
    <source>
        <dbReference type="Proteomes" id="UP000027920"/>
    </source>
</evidence>
<dbReference type="AlphaFoldDB" id="A0A072PG11"/>
<evidence type="ECO:0000313" key="8">
    <source>
        <dbReference type="EMBL" id="KEF58702.1"/>
    </source>
</evidence>
<dbReference type="InterPro" id="IPR050815">
    <property type="entry name" value="TF_fung"/>
</dbReference>
<dbReference type="GO" id="GO:0008270">
    <property type="term" value="F:zinc ion binding"/>
    <property type="evidence" value="ECO:0007669"/>
    <property type="project" value="InterPro"/>
</dbReference>
<keyword evidence="5" id="KW-0539">Nucleus</keyword>
<keyword evidence="2" id="KW-0479">Metal-binding</keyword>
<dbReference type="GO" id="GO:0006351">
    <property type="term" value="P:DNA-templated transcription"/>
    <property type="evidence" value="ECO:0007669"/>
    <property type="project" value="InterPro"/>
</dbReference>
<evidence type="ECO:0000256" key="6">
    <source>
        <dbReference type="SAM" id="MobiDB-lite"/>
    </source>
</evidence>
<dbReference type="EMBL" id="AMGV01000004">
    <property type="protein sequence ID" value="KEF58702.1"/>
    <property type="molecule type" value="Genomic_DNA"/>
</dbReference>
<proteinExistence type="predicted"/>
<dbReference type="GO" id="GO:0003677">
    <property type="term" value="F:DNA binding"/>
    <property type="evidence" value="ECO:0007669"/>
    <property type="project" value="InterPro"/>
</dbReference>
<feature type="compositionally biased region" description="Polar residues" evidence="6">
    <location>
        <begin position="413"/>
        <end position="431"/>
    </location>
</feature>
<dbReference type="SMART" id="SM00906">
    <property type="entry name" value="Fungal_trans"/>
    <property type="match status" value="1"/>
</dbReference>
<keyword evidence="9" id="KW-1185">Reference proteome</keyword>
<dbReference type="OrthoDB" id="2563500at2759"/>
<feature type="domain" description="Xylanolytic transcriptional activator regulatory" evidence="7">
    <location>
        <begin position="103"/>
        <end position="174"/>
    </location>
</feature>
<dbReference type="InterPro" id="IPR007219">
    <property type="entry name" value="XnlR_reg_dom"/>
</dbReference>
<sequence length="573" mass="65028">MYLVFDNFFRHLYPIPVLSFLHKASLIERYRNGLRDEILLYALVGITSLLTKMSSEIKMNSSQYIDKAQSLVLAQFEQPSITKIQALVFIIEHRILSERSEAAFTLISIAVRHSYALRLNYENPNLCFLARESRRRLMWSLFLFDLHLASGLSDFTLCPAESIHIRLPCREESFELDIEQTTEPLCRTADEPPSCKVGLVAFFIRLYWIRGKILHTTKRLVVSRAQDLHSITSQVLALGTELRVFAANLPSGYELTERNLHLRAHTSRVAPYTLLYIWWLQCHCDLYRIALEGLYEALPRQIISQLDPTFVITCQRECFENARTMVDTFRTILSLKEHPPFLDFHLPICAYQCARILFYTYRTNAAAFCLSLDGVIEQTNRCLDMIKFSPSPRQGLLVIQRDLEHLMELGCSRSPSPNAQPGISSRQSEPPSSGPGASQHIISRHSLIKGIGVENNREELAVQSPIPPGTKMTPQSEYLNVGPILLDPSPMVNAHGHQQTPITSEYVPAMPENGNPYIGPGLDDPTADYFTVNTFKWAFNLWPSFHDPTATIVGQGGPFGDGWENYGDTRNHV</sequence>
<accession>A0A072PG11</accession>